<accession>A0ABM3CQ89</accession>
<dbReference type="Proteomes" id="UP001652741">
    <property type="component" value="Chromosome ssa13"/>
</dbReference>
<organism evidence="1 2">
    <name type="scientific">Salmo salar</name>
    <name type="common">Atlantic salmon</name>
    <dbReference type="NCBI Taxonomy" id="8030"/>
    <lineage>
        <taxon>Eukaryota</taxon>
        <taxon>Metazoa</taxon>
        <taxon>Chordata</taxon>
        <taxon>Craniata</taxon>
        <taxon>Vertebrata</taxon>
        <taxon>Euteleostomi</taxon>
        <taxon>Actinopterygii</taxon>
        <taxon>Neopterygii</taxon>
        <taxon>Teleostei</taxon>
        <taxon>Protacanthopterygii</taxon>
        <taxon>Salmoniformes</taxon>
        <taxon>Salmonidae</taxon>
        <taxon>Salmoninae</taxon>
        <taxon>Salmo</taxon>
    </lineage>
</organism>
<reference evidence="2" key="1">
    <citation type="submission" date="2025-08" db="UniProtKB">
        <authorList>
            <consortium name="RefSeq"/>
        </authorList>
    </citation>
    <scope>IDENTIFICATION</scope>
</reference>
<dbReference type="RefSeq" id="XP_045548719.1">
    <property type="nucleotide sequence ID" value="XM_045692763.1"/>
</dbReference>
<name>A0ABM3CQ89_SALSA</name>
<evidence type="ECO:0000313" key="1">
    <source>
        <dbReference type="Proteomes" id="UP001652741"/>
    </source>
</evidence>
<keyword evidence="1" id="KW-1185">Reference proteome</keyword>
<sequence length="69" mass="7094">MPFYSDGGGPTEALLQVEAALKDQAQAEAENLLGGGVQRDSAGVPRVLFFPGSGSSHCVCVQNSSSEKP</sequence>
<proteinExistence type="predicted"/>
<dbReference type="GeneID" id="123726158"/>
<protein>
    <submittedName>
        <fullName evidence="2">Neuferricin</fullName>
    </submittedName>
</protein>
<evidence type="ECO:0000313" key="2">
    <source>
        <dbReference type="RefSeq" id="XP_045548719.1"/>
    </source>
</evidence>
<gene>
    <name evidence="2" type="primary">LOC123726158</name>
</gene>